<dbReference type="PANTHER" id="PTHR10887">
    <property type="entry name" value="DNA2/NAM7 HELICASE FAMILY"/>
    <property type="match status" value="1"/>
</dbReference>
<dbReference type="InterPro" id="IPR047187">
    <property type="entry name" value="SF1_C_Upf1"/>
</dbReference>
<feature type="compositionally biased region" description="Acidic residues" evidence="5">
    <location>
        <begin position="1203"/>
        <end position="1213"/>
    </location>
</feature>
<dbReference type="GO" id="GO:0031048">
    <property type="term" value="P:regulatory ncRNA-mediated heterochromatin formation"/>
    <property type="evidence" value="ECO:0007669"/>
    <property type="project" value="TreeGrafter"/>
</dbReference>
<feature type="compositionally biased region" description="Basic and acidic residues" evidence="5">
    <location>
        <begin position="1192"/>
        <end position="1201"/>
    </location>
</feature>
<evidence type="ECO:0000256" key="3">
    <source>
        <dbReference type="ARBA" id="ARBA00022806"/>
    </source>
</evidence>
<dbReference type="InterPro" id="IPR027417">
    <property type="entry name" value="P-loop_NTPase"/>
</dbReference>
<dbReference type="KEGG" id="cvn:111121813"/>
<evidence type="ECO:0000256" key="1">
    <source>
        <dbReference type="ARBA" id="ARBA00022741"/>
    </source>
</evidence>
<evidence type="ECO:0000259" key="7">
    <source>
        <dbReference type="Pfam" id="PF13087"/>
    </source>
</evidence>
<keyword evidence="1" id="KW-0547">Nucleotide-binding</keyword>
<protein>
    <submittedName>
        <fullName evidence="9">NFX1-type zinc finger-containing protein 1-like</fullName>
    </submittedName>
</protein>
<dbReference type="CDD" id="cd17936">
    <property type="entry name" value="EEXXEc_NFX1"/>
    <property type="match status" value="1"/>
</dbReference>
<reference evidence="9" key="1">
    <citation type="submission" date="2025-08" db="UniProtKB">
        <authorList>
            <consortium name="RefSeq"/>
        </authorList>
    </citation>
    <scope>IDENTIFICATION</scope>
    <source>
        <tissue evidence="9">Whole sample</tissue>
    </source>
</reference>
<dbReference type="Pfam" id="PF13087">
    <property type="entry name" value="AAA_12"/>
    <property type="match status" value="1"/>
</dbReference>
<proteinExistence type="predicted"/>
<dbReference type="AlphaFoldDB" id="A0A8B8CTA3"/>
<dbReference type="CDD" id="cd18808">
    <property type="entry name" value="SF1_C_Upf1"/>
    <property type="match status" value="1"/>
</dbReference>
<accession>A0A8B8CTA3</accession>
<sequence length="1220" mass="141148">MGLNKDQYEALKKCLTKEIGILQGPPGTGKTWMGLRIVEFLLSNHYNLFKQEESRPILLLSYTNHALDQFFEKLLKAPSLKFLFSSGTKPFVRVGGRCSNELVKACMIKEHRKMMKSCNKKRRELYDLLDNVDHIDALLNAVQRGNVALYQLKHENIISEFHYKSLMQTSNFNDNIFNWLGFCENFDNFDVENQNAALNSSTKYDEMYMEENDNRVLDDEANEEYEDIWKLNLEDRRRLYSLWLNSLSIKLQNQRQSVLSQVDAKKKEAAQERFKEDVAIIKSSFMVGMTTTGAALNMELLREIQPRIVVVEEAAQVHEQHVLGCLTKHVQHLILIGDHMQLRPKMNNHRLKHSHHTDVSLMERLVMNNFPYHCLTIQRRMRPKICRLLTPAFYPSLENHPTVLTYPKVRGMKHNLFFIDHQNSESQSKFSTSYANNFEGEMIAEIYRYLILQGYSYSDITILSAYNEQVKLIRHKVTETSQNLRVAKERFVDKVHITTVDNFQGEENRIILLSLVRSNKECKLGHLEDPQRICVSLSRAREGLFVIGDFDMLNKRENTVWPEIIKAAKEKELLGRSLTVVCRKHPESATTISCPQDFEKYLPCQKSCLKRCKNDHPCLKKCYEVCAPCKMIVKKTFGTCKHKVRIPCYKLDDFRTCQSKCNRKLACGHSCALKCGQDCSTVPCQEMIKVKHQQCGHMVVVKCCDRHDFQCTKKCSKMLKCGHICQGYCHVCSNGRLHVPCEEICDRELVCGHRCSNICSYSCPPCKEVCRRGCVHMQLGSCEHLCREPCESCRELFGWNCDKRCNKKYHCSREFSEICNRPPCDKRCDKSLKCKTNHRCIGLCGEICPNICKRCDKSKVLALLNGTKDIDEALFVELVDCGHIFEKDFMDEYMGLHTRNESSEDKMVLLKSCPKCSTPIRRSGRYKNIIIAMERDLMEVNRKCENFLFFENDLCRFRIKDLIPFCQDSRLFSARKISRMYCIRNKDVKSILEKFLNKAYPRMEEISKTKIRSTVREMKETFGVIVEWILLHSDIYFTEDELEKLLDEVERFLIHADLIIMKNELKSELSSGDMQQIDSQIEIVRCPDGETFCREDLASAQSLIDTIHQRNTSTSCLDTLDKERRMTLQDVRCGKHGNWFKCKKGHIYLGEVGGTVDVPRCPDCPSSSDDPEASPVDEKNNVGRTLTPAPSEKAKDVRGNEMDLSDDDVDMTADETYIPS</sequence>
<evidence type="ECO:0000313" key="9">
    <source>
        <dbReference type="RefSeq" id="XP_022318950.1"/>
    </source>
</evidence>
<dbReference type="Proteomes" id="UP000694844">
    <property type="component" value="Chromosome 2"/>
</dbReference>
<dbReference type="GO" id="GO:0016787">
    <property type="term" value="F:hydrolase activity"/>
    <property type="evidence" value="ECO:0007669"/>
    <property type="project" value="UniProtKB-KW"/>
</dbReference>
<dbReference type="GO" id="GO:0031380">
    <property type="term" value="C:nuclear RNA-directed RNA polymerase complex"/>
    <property type="evidence" value="ECO:0007669"/>
    <property type="project" value="TreeGrafter"/>
</dbReference>
<evidence type="ECO:0000256" key="2">
    <source>
        <dbReference type="ARBA" id="ARBA00022801"/>
    </source>
</evidence>
<dbReference type="Gene3D" id="3.40.50.300">
    <property type="entry name" value="P-loop containing nucleotide triphosphate hydrolases"/>
    <property type="match status" value="2"/>
</dbReference>
<feature type="region of interest" description="Disordered" evidence="5">
    <location>
        <begin position="1163"/>
        <end position="1220"/>
    </location>
</feature>
<keyword evidence="8" id="KW-1185">Reference proteome</keyword>
<dbReference type="GO" id="GO:0005694">
    <property type="term" value="C:chromosome"/>
    <property type="evidence" value="ECO:0007669"/>
    <property type="project" value="UniProtKB-ARBA"/>
</dbReference>
<evidence type="ECO:0000313" key="8">
    <source>
        <dbReference type="Proteomes" id="UP000694844"/>
    </source>
</evidence>
<dbReference type="PANTHER" id="PTHR10887:SF341">
    <property type="entry name" value="NFX1-TYPE ZINC FINGER-CONTAINING PROTEIN 1"/>
    <property type="match status" value="1"/>
</dbReference>
<dbReference type="Pfam" id="PF13086">
    <property type="entry name" value="AAA_11"/>
    <property type="match status" value="1"/>
</dbReference>
<dbReference type="InterPro" id="IPR041677">
    <property type="entry name" value="DNA2/NAM7_AAA_11"/>
</dbReference>
<dbReference type="InterPro" id="IPR045055">
    <property type="entry name" value="DNA2/NAM7-like"/>
</dbReference>
<dbReference type="GeneID" id="111121813"/>
<dbReference type="SUPFAM" id="SSF52540">
    <property type="entry name" value="P-loop containing nucleoside triphosphate hydrolases"/>
    <property type="match status" value="1"/>
</dbReference>
<evidence type="ECO:0000259" key="6">
    <source>
        <dbReference type="Pfam" id="PF13086"/>
    </source>
</evidence>
<dbReference type="GO" id="GO:0005524">
    <property type="term" value="F:ATP binding"/>
    <property type="evidence" value="ECO:0007669"/>
    <property type="project" value="UniProtKB-KW"/>
</dbReference>
<keyword evidence="3" id="KW-0347">Helicase</keyword>
<dbReference type="FunFam" id="3.40.50.300:FF:000326">
    <property type="entry name" value="P-loop containing nucleoside triphosphate hydrolase"/>
    <property type="match status" value="1"/>
</dbReference>
<dbReference type="GO" id="GO:0004386">
    <property type="term" value="F:helicase activity"/>
    <property type="evidence" value="ECO:0007669"/>
    <property type="project" value="UniProtKB-KW"/>
</dbReference>
<feature type="domain" description="DNA2/NAM7 helicase-like C-terminal" evidence="7">
    <location>
        <begin position="358"/>
        <end position="549"/>
    </location>
</feature>
<evidence type="ECO:0000256" key="5">
    <source>
        <dbReference type="SAM" id="MobiDB-lite"/>
    </source>
</evidence>
<dbReference type="RefSeq" id="XP_022318950.1">
    <property type="nucleotide sequence ID" value="XM_022463242.1"/>
</dbReference>
<keyword evidence="2" id="KW-0378">Hydrolase</keyword>
<keyword evidence="4" id="KW-0067">ATP-binding</keyword>
<feature type="domain" description="DNA2/NAM7 helicase helicase" evidence="6">
    <location>
        <begin position="3"/>
        <end position="344"/>
    </location>
</feature>
<gene>
    <name evidence="9" type="primary">LOC111121813</name>
</gene>
<dbReference type="InterPro" id="IPR041679">
    <property type="entry name" value="DNA2/NAM7-like_C"/>
</dbReference>
<name>A0A8B8CTA3_CRAVI</name>
<dbReference type="OrthoDB" id="6145583at2759"/>
<organism evidence="8 9">
    <name type="scientific">Crassostrea virginica</name>
    <name type="common">Eastern oyster</name>
    <dbReference type="NCBI Taxonomy" id="6565"/>
    <lineage>
        <taxon>Eukaryota</taxon>
        <taxon>Metazoa</taxon>
        <taxon>Spiralia</taxon>
        <taxon>Lophotrochozoa</taxon>
        <taxon>Mollusca</taxon>
        <taxon>Bivalvia</taxon>
        <taxon>Autobranchia</taxon>
        <taxon>Pteriomorphia</taxon>
        <taxon>Ostreida</taxon>
        <taxon>Ostreoidea</taxon>
        <taxon>Ostreidae</taxon>
        <taxon>Crassostrea</taxon>
    </lineage>
</organism>
<evidence type="ECO:0000256" key="4">
    <source>
        <dbReference type="ARBA" id="ARBA00022840"/>
    </source>
</evidence>